<evidence type="ECO:0000313" key="10">
    <source>
        <dbReference type="EMBL" id="TSJ60478.1"/>
    </source>
</evidence>
<evidence type="ECO:0000256" key="6">
    <source>
        <dbReference type="ARBA" id="ARBA00022989"/>
    </source>
</evidence>
<dbReference type="PANTHER" id="PTHR33908:SF3">
    <property type="entry name" value="UNDECAPRENYL PHOSPHATE-ALPHA-4-AMINO-4-DEOXY-L-ARABINOSE ARABINOSYL TRANSFERASE"/>
    <property type="match status" value="1"/>
</dbReference>
<feature type="domain" description="Glycosyltransferase RgtA/B/C/D-like" evidence="9">
    <location>
        <begin position="95"/>
        <end position="264"/>
    </location>
</feature>
<comment type="caution">
    <text evidence="10">The sequence shown here is derived from an EMBL/GenBank/DDBJ whole genome shotgun (WGS) entry which is preliminary data.</text>
</comment>
<keyword evidence="7 8" id="KW-0472">Membrane</keyword>
<dbReference type="InterPro" id="IPR038731">
    <property type="entry name" value="RgtA/B/C-like"/>
</dbReference>
<feature type="transmembrane region" description="Helical" evidence="8">
    <location>
        <begin position="444"/>
        <end position="463"/>
    </location>
</feature>
<evidence type="ECO:0000256" key="8">
    <source>
        <dbReference type="SAM" id="Phobius"/>
    </source>
</evidence>
<feature type="transmembrane region" description="Helical" evidence="8">
    <location>
        <begin position="42"/>
        <end position="60"/>
    </location>
</feature>
<keyword evidence="4" id="KW-0808">Transferase</keyword>
<keyword evidence="2" id="KW-1003">Cell membrane</keyword>
<feature type="transmembrane region" description="Helical" evidence="8">
    <location>
        <begin position="119"/>
        <end position="138"/>
    </location>
</feature>
<comment type="subcellular location">
    <subcellularLocation>
        <location evidence="1">Cell membrane</location>
        <topology evidence="1">Multi-pass membrane protein</topology>
    </subcellularLocation>
</comment>
<evidence type="ECO:0000313" key="11">
    <source>
        <dbReference type="Proteomes" id="UP000315321"/>
    </source>
</evidence>
<reference evidence="10 11" key="1">
    <citation type="submission" date="2019-07" db="EMBL/GenBank/DDBJ databases">
        <authorList>
            <person name="Grouzdev D.S."/>
        </authorList>
    </citation>
    <scope>NUCLEOTIDE SEQUENCE [LARGE SCALE GENOMIC DNA]</scope>
    <source>
        <strain evidence="10 11">3C</strain>
    </source>
</reference>
<feature type="transmembrane region" description="Helical" evidence="8">
    <location>
        <begin position="386"/>
        <end position="409"/>
    </location>
</feature>
<organism evidence="10 11">
    <name type="scientific">Ancylobacter moscoviensis</name>
    <dbReference type="NCBI Taxonomy" id="2597768"/>
    <lineage>
        <taxon>Bacteria</taxon>
        <taxon>Pseudomonadati</taxon>
        <taxon>Pseudomonadota</taxon>
        <taxon>Alphaproteobacteria</taxon>
        <taxon>Hyphomicrobiales</taxon>
        <taxon>Xanthobacteraceae</taxon>
        <taxon>Ancylobacter</taxon>
    </lineage>
</organism>
<dbReference type="EMBL" id="VMBP01000006">
    <property type="protein sequence ID" value="TSJ60478.1"/>
    <property type="molecule type" value="Genomic_DNA"/>
</dbReference>
<keyword evidence="3" id="KW-0328">Glycosyltransferase</keyword>
<evidence type="ECO:0000256" key="3">
    <source>
        <dbReference type="ARBA" id="ARBA00022676"/>
    </source>
</evidence>
<dbReference type="InterPro" id="IPR050297">
    <property type="entry name" value="LipidA_mod_glycosyltrf_83"/>
</dbReference>
<evidence type="ECO:0000256" key="4">
    <source>
        <dbReference type="ARBA" id="ARBA00022679"/>
    </source>
</evidence>
<keyword evidence="6 8" id="KW-1133">Transmembrane helix</keyword>
<evidence type="ECO:0000256" key="1">
    <source>
        <dbReference type="ARBA" id="ARBA00004651"/>
    </source>
</evidence>
<name>A0ABY3DME9_9HYPH</name>
<feature type="transmembrane region" description="Helical" evidence="8">
    <location>
        <begin position="150"/>
        <end position="169"/>
    </location>
</feature>
<keyword evidence="5 8" id="KW-0812">Transmembrane</keyword>
<feature type="transmembrane region" description="Helical" evidence="8">
    <location>
        <begin position="331"/>
        <end position="350"/>
    </location>
</feature>
<evidence type="ECO:0000259" key="9">
    <source>
        <dbReference type="Pfam" id="PF13231"/>
    </source>
</evidence>
<evidence type="ECO:0000256" key="5">
    <source>
        <dbReference type="ARBA" id="ARBA00022692"/>
    </source>
</evidence>
<dbReference type="Pfam" id="PF13231">
    <property type="entry name" value="PMT_2"/>
    <property type="match status" value="1"/>
</dbReference>
<feature type="transmembrane region" description="Helical" evidence="8">
    <location>
        <begin position="415"/>
        <end position="432"/>
    </location>
</feature>
<dbReference type="Proteomes" id="UP000315321">
    <property type="component" value="Unassembled WGS sequence"/>
</dbReference>
<keyword evidence="11" id="KW-1185">Reference proteome</keyword>
<feature type="transmembrane region" description="Helical" evidence="8">
    <location>
        <begin position="249"/>
        <end position="275"/>
    </location>
</feature>
<evidence type="ECO:0000256" key="2">
    <source>
        <dbReference type="ARBA" id="ARBA00022475"/>
    </source>
</evidence>
<feature type="transmembrane region" description="Helical" evidence="8">
    <location>
        <begin position="221"/>
        <end position="237"/>
    </location>
</feature>
<proteinExistence type="predicted"/>
<protein>
    <submittedName>
        <fullName evidence="10">Glycosyltransferase family 39 protein</fullName>
    </submittedName>
</protein>
<feature type="transmembrane region" description="Helical" evidence="8">
    <location>
        <begin position="303"/>
        <end position="324"/>
    </location>
</feature>
<evidence type="ECO:0000256" key="7">
    <source>
        <dbReference type="ARBA" id="ARBA00023136"/>
    </source>
</evidence>
<sequence length="580" mass="61811">MERHDAIGTAAMSEAIGAPPEALSPSHAAPSRAADMTTGWRLLLLIALVLASLLPGFFSIPVVDRDETRYAQASRQMVESGDYVVPRLGEANRFKKPIGIYWLQVAAVKLTGHGADAPIWVFRLPSLAAALLAVLLTFAIGRRLFDERTAFYAAALLGTCLVLAVEGRLAKTDAAQLAAAVAGQLALARFYLASAQERLRLGWVLLFWGAMAAAILIKGPIVPMLAALTAVTLALWDRRAAWLKRLRPAIGLPFLLLLVLPWLIAIAVQAGPAFFHESVSVDLLSKVAKGQEFHGAPPGAHFAAFWVAFWPGAALVAIAVPWVWANRTSPAVRFCVAWLVPFWIVFELIATKLPHYTLPAYPALALLAAGGLTTPRAGRDPLWARLLVAVAAIGGGLTAIAGPVLLYLLEQRLPLLPLAVAALVVLMAGYAVRQAFVSGVAAAVRVLLVEAPALYLLLFGLVAPQANRLWIAPRLEAAIARVACPGPQVMVAGFSEPSVMFVLGQDAQTGDGVKAADFLAQPGCRVVVVADHQQQLFDIRNQVLGRSPTVATTTNGINSANSRRLSFNVYVSPEQKGSQP</sequence>
<accession>A0ABY3DME9</accession>
<dbReference type="PANTHER" id="PTHR33908">
    <property type="entry name" value="MANNOSYLTRANSFERASE YKCB-RELATED"/>
    <property type="match status" value="1"/>
</dbReference>
<gene>
    <name evidence="10" type="ORF">FO470_17140</name>
</gene>